<gene>
    <name evidence="2" type="ORF">GCM10011501_18860</name>
</gene>
<dbReference type="Proteomes" id="UP000626370">
    <property type="component" value="Unassembled WGS sequence"/>
</dbReference>
<feature type="transmembrane region" description="Helical" evidence="1">
    <location>
        <begin position="48"/>
        <end position="67"/>
    </location>
</feature>
<evidence type="ECO:0000313" key="3">
    <source>
        <dbReference type="Proteomes" id="UP000626370"/>
    </source>
</evidence>
<keyword evidence="1" id="KW-0472">Membrane</keyword>
<keyword evidence="1" id="KW-0812">Transmembrane</keyword>
<evidence type="ECO:0000256" key="1">
    <source>
        <dbReference type="SAM" id="Phobius"/>
    </source>
</evidence>
<dbReference type="EMBL" id="BNAH01000006">
    <property type="protein sequence ID" value="GHE89523.1"/>
    <property type="molecule type" value="Genomic_DNA"/>
</dbReference>
<keyword evidence="1" id="KW-1133">Transmembrane helix</keyword>
<name>A0ABQ3IUD8_9GAMM</name>
<comment type="caution">
    <text evidence="2">The sequence shown here is derived from an EMBL/GenBank/DDBJ whole genome shotgun (WGS) entry which is preliminary data.</text>
</comment>
<accession>A0ABQ3IUD8</accession>
<evidence type="ECO:0000313" key="2">
    <source>
        <dbReference type="EMBL" id="GHE89523.1"/>
    </source>
</evidence>
<reference evidence="3" key="1">
    <citation type="journal article" date="2019" name="Int. J. Syst. Evol. Microbiol.">
        <title>The Global Catalogue of Microorganisms (GCM) 10K type strain sequencing project: providing services to taxonomists for standard genome sequencing and annotation.</title>
        <authorList>
            <consortium name="The Broad Institute Genomics Platform"/>
            <consortium name="The Broad Institute Genome Sequencing Center for Infectious Disease"/>
            <person name="Wu L."/>
            <person name="Ma J."/>
        </authorList>
    </citation>
    <scope>NUCLEOTIDE SEQUENCE [LARGE SCALE GENOMIC DNA]</scope>
    <source>
        <strain evidence="3">CGMCC 1.15922</strain>
    </source>
</reference>
<keyword evidence="3" id="KW-1185">Reference proteome</keyword>
<protein>
    <submittedName>
        <fullName evidence="2">Uncharacterized protein</fullName>
    </submittedName>
</protein>
<organism evidence="2 3">
    <name type="scientific">Thalassotalea profundi</name>
    <dbReference type="NCBI Taxonomy" id="2036687"/>
    <lineage>
        <taxon>Bacteria</taxon>
        <taxon>Pseudomonadati</taxon>
        <taxon>Pseudomonadota</taxon>
        <taxon>Gammaproteobacteria</taxon>
        <taxon>Alteromonadales</taxon>
        <taxon>Colwelliaceae</taxon>
        <taxon>Thalassotalea</taxon>
    </lineage>
</organism>
<sequence length="214" mass="24693">MEDHNAFGWYIYIPFMILLFKWGNSLIDTDIFKNESDVMVNTKPKLSVVLLLIPVLIISSTSIKSFLNSTGSIQTVNSEQVEGIYPDVWFYSGVIKQPLDNPNNIYQIYHFNGSDLDGKPSFYNNNMLPTNYRLISSSVDKNWNISIAQSPENRAVILYKYEINNLTYTNLSAFKIVRFTKALHNINNTKLHWVYLPCDINCETTVDNFLKLNQ</sequence>
<feature type="transmembrane region" description="Helical" evidence="1">
    <location>
        <begin position="6"/>
        <end position="27"/>
    </location>
</feature>
<proteinExistence type="predicted"/>